<sequence length="2355" mass="263992">MRLLSILVCVALVSIAHAKLYHKYPKPKLNYIQLYNSHNYKYKPLLPEERRRLALFPKNPMRYMVSLEPTDNDPKPYLEKKKPLMKKFEQMITDNEIKRTKQEDILEEADIVQKPIVEVDVIKEVSIEIVEDKPDESESQHTASEPSVVIESEAPKDNNDKEIIVQLEEIILPPKTELATMIENDNGGELPNGEETDKYSSENEVVGVTEKDNVSNEDSEIQKHVNVTQGKLSDTIESIDNSDKEIIVQLQDIILPPKSELEASIETKNDEVLSNGEETNKYSSENEVVDVTEKDSVSKEDSEFQKHVNEMQDELSDIIESVVSLDNSDKEIIIQVEDIILPPKTELEASVETKDDEEKENVSQEPGELSDITKSEDVLDKEIIIQLEDIILPPNIEVEAILENKSGEMLSDAEDTNRVDDATEKSNQESEFQKLVNEKQDGPSDIIESGIPIDNSDKEIIIQVEDIILPPKTELEASIEPQNEVLLNGKETDKYSSENEVGDITEKENISNEDSEFQKHDNEMQDVLSDIIESVVSSNNIDKEIIIEVEDIILPPKTELEANLETKNDEVLPNGEKTQNVSNEERDFQNDVSTEQGELSDTIKSEDAIDKEIIVQLEDIILPLELEAMVENKSDEVLLDAEDNKESEFEKHVNEMQDVLSDIIESVVSLDNSDKEIIIQVEDIILPPKTELEASIETKNDEVLPNEEITNKDSSENKEDYVIDKDNISNVESEFQNDAREEQGELRDVIESGAPLDKSDKELIAQLEDIVLLPKTELNASVENKTGEVLPDVKETKESESNDDPREKQDELNNVIESELPIDNNDNEKAVQLADIILPPNNKLEAMMAENKNDEVLPDVKETIESGSHVDPREKQDELNNIVESEVPIDNNDNEKAVQLADIILPPNNKLEAMMAENKNDEVLPDAKETIESESNDDPREKQDELNNIVESEVPIDNNDNEKAVQLADIVLPLKIELDGSAENINSEVLQDIEETNKYSSENEVGDVTEKDNVRNEEKEFNQNELNNIVESEAPLDNSNYEKVVQLADIILPPKTEIEVSEEDKRGEVLPDVEEINKSLNVNDVGNVSEKANVGNEESEFQNGELNDIIESEAPRDNNNKEIIVQLADIILPPKSEFDSSADNKNGKVLPAVEEAHKSLNESEVDEENKREEVLPNVEETKESEFQNDARGSLDELNNIVESEAPLNNNNDENTVQLADIVLPPNTELDGNAENKNDEVLLDLEERNENLSKNQVDDETEKDTVNKESESQNESRKNQDELNNIINSEVPLDNSNNENTIQLADTFLPLKIELERGVESTSSEVLPVNENFEETNKSLNENEVSDVTEKANVSNEENEFQNDASKEQSELSDVIKSEAPRDNNDKEMTVQLADIILPPKSEFDSSAENKNAKDLLDVEEPNESLNESEVDDKNKMGEVLPDAEETKESEFQNDAREDVLSNMIESEAPLDNSNYENTIQLADIVLPLKIELEGGVESTSSEVLPVDVEETNKYSSESEVNEGDLTEKDNVRNEESGFQNDARGSQDELNDIIESEAPLNNSNYENTVQLADIILPPKTELEVSEENINVEVLPNETNKSEVDDAAEKENVSKEESAQKIDDSDRENTVQLSDNILPPKRELEGGVESISNEVLPVNEDVKETNKSFNVNELGDVTEKVNVNNEESEFQNDVGKEQSELSDMIESESPRDNNDKEMTVQLADIILPPKTELEGNLESTSGEVLPHVEETYKSEVDDAVEKDNVSNEETIQKVDDSEKENTIQLVDIILPPKTELENGVENTSGEVLPNVEETNKSEVNDAAEKDHVSNEEVFQKIDNSDKENTVQLADLILPPKSELKVSEENISGEVLPDVEETNKSEVNDAAEKVNVNNEESIQKIDNSDKENTVQLADIILPPKTEFDASVEKENGEALPDIEETNKSSSENEGDDITNKAIEKDDVINKESIKKIDDSDKENTVRLADLIFPPKSELKVSEENKSVEVLPDVEETNKSEVNDAAEMVNVNNEESIQKIDNSEKENTLQLADIILPPKTELKNGVENTSGEVLPNVEETNKSEVDDTAEKDKVNNEETIQKIDNSDNENTVQLVDIILPPKTELENGVESTSGEVLPHVEETNKSEVNDAAEKDNVSNEESIQKIDNSDKENTVQLTDIILPPKRELEGSVESTSGEVLPVNEDIKETNKSFNENKVDDVTEKANVSNEESEFQNDASKEQGDIKDTVQLADIILPPKTEFDASAENKNGEALPDIEKTNKSSSENEGDDVIEKAIGEENVSNEEPEEFVTTETYMEPVIYRKKRGINIIEEENVSPTVAGFKYNVKDRRLNNHLAYNNINS</sequence>
<reference evidence="4" key="1">
    <citation type="submission" date="2025-08" db="UniProtKB">
        <authorList>
            <consortium name="RefSeq"/>
        </authorList>
    </citation>
    <scope>IDENTIFICATION</scope>
    <source>
        <tissue evidence="4">Whole larval tissue</tissue>
    </source>
</reference>
<dbReference type="Proteomes" id="UP000829999">
    <property type="component" value="Chromosome 9"/>
</dbReference>
<feature type="compositionally biased region" description="Basic and acidic residues" evidence="1">
    <location>
        <begin position="2071"/>
        <end position="2088"/>
    </location>
</feature>
<evidence type="ECO:0000313" key="4">
    <source>
        <dbReference type="RefSeq" id="XP_050551661.1"/>
    </source>
</evidence>
<dbReference type="GeneID" id="118271350"/>
<gene>
    <name evidence="4" type="primary">LOC118271350</name>
</gene>
<evidence type="ECO:0000256" key="1">
    <source>
        <dbReference type="SAM" id="MobiDB-lite"/>
    </source>
</evidence>
<evidence type="ECO:0000256" key="2">
    <source>
        <dbReference type="SAM" id="SignalP"/>
    </source>
</evidence>
<feature type="region of interest" description="Disordered" evidence="1">
    <location>
        <begin position="348"/>
        <end position="370"/>
    </location>
</feature>
<feature type="region of interest" description="Disordered" evidence="1">
    <location>
        <begin position="725"/>
        <end position="744"/>
    </location>
</feature>
<name>A0A9R0DRL8_SPOFR</name>
<feature type="compositionally biased region" description="Basic and acidic residues" evidence="1">
    <location>
        <begin position="2196"/>
        <end position="2215"/>
    </location>
</feature>
<feature type="region of interest" description="Disordered" evidence="1">
    <location>
        <begin position="2117"/>
        <end position="2163"/>
    </location>
</feature>
<organism evidence="3 4">
    <name type="scientific">Spodoptera frugiperda</name>
    <name type="common">Fall armyworm</name>
    <dbReference type="NCBI Taxonomy" id="7108"/>
    <lineage>
        <taxon>Eukaryota</taxon>
        <taxon>Metazoa</taxon>
        <taxon>Ecdysozoa</taxon>
        <taxon>Arthropoda</taxon>
        <taxon>Hexapoda</taxon>
        <taxon>Insecta</taxon>
        <taxon>Pterygota</taxon>
        <taxon>Neoptera</taxon>
        <taxon>Endopterygota</taxon>
        <taxon>Lepidoptera</taxon>
        <taxon>Glossata</taxon>
        <taxon>Ditrysia</taxon>
        <taxon>Noctuoidea</taxon>
        <taxon>Noctuidae</taxon>
        <taxon>Amphipyrinae</taxon>
        <taxon>Spodoptera</taxon>
    </lineage>
</organism>
<feature type="region of interest" description="Disordered" evidence="1">
    <location>
        <begin position="1153"/>
        <end position="1193"/>
    </location>
</feature>
<feature type="chain" id="PRO_5040406094" evidence="2">
    <location>
        <begin position="19"/>
        <end position="2355"/>
    </location>
</feature>
<feature type="compositionally biased region" description="Basic and acidic residues" evidence="1">
    <location>
        <begin position="1918"/>
        <end position="1929"/>
    </location>
</feature>
<feature type="region of interest" description="Disordered" evidence="1">
    <location>
        <begin position="2054"/>
        <end position="2088"/>
    </location>
</feature>
<feature type="compositionally biased region" description="Basic and acidic residues" evidence="1">
    <location>
        <begin position="1598"/>
        <end position="1627"/>
    </location>
</feature>
<dbReference type="OrthoDB" id="6920507at2759"/>
<feature type="compositionally biased region" description="Basic and acidic residues" evidence="1">
    <location>
        <begin position="791"/>
        <end position="811"/>
    </location>
</feature>
<feature type="compositionally biased region" description="Basic and acidic residues" evidence="1">
    <location>
        <begin position="1168"/>
        <end position="1185"/>
    </location>
</feature>
<feature type="region of interest" description="Disordered" evidence="1">
    <location>
        <begin position="1918"/>
        <end position="1956"/>
    </location>
</feature>
<feature type="compositionally biased region" description="Acidic residues" evidence="1">
    <location>
        <begin position="2294"/>
        <end position="2303"/>
    </location>
</feature>
<feature type="region of interest" description="Disordered" evidence="1">
    <location>
        <begin position="2250"/>
        <end position="2303"/>
    </location>
</feature>
<feature type="compositionally biased region" description="Acidic residues" evidence="1">
    <location>
        <begin position="1417"/>
        <end position="1430"/>
    </location>
</feature>
<feature type="region of interest" description="Disordered" evidence="1">
    <location>
        <begin position="1861"/>
        <end position="1880"/>
    </location>
</feature>
<feature type="compositionally biased region" description="Polar residues" evidence="1">
    <location>
        <begin position="590"/>
        <end position="599"/>
    </location>
</feature>
<accession>A0A9R0DRL8</accession>
<feature type="region of interest" description="Disordered" evidence="1">
    <location>
        <begin position="572"/>
        <end position="600"/>
    </location>
</feature>
<feature type="compositionally biased region" description="Basic and acidic residues" evidence="1">
    <location>
        <begin position="2130"/>
        <end position="2163"/>
    </location>
</feature>
<feature type="region of interest" description="Disordered" evidence="1">
    <location>
        <begin position="1247"/>
        <end position="1281"/>
    </location>
</feature>
<feature type="region of interest" description="Disordered" evidence="1">
    <location>
        <begin position="407"/>
        <end position="430"/>
    </location>
</feature>
<feature type="region of interest" description="Disordered" evidence="1">
    <location>
        <begin position="1401"/>
        <end position="1436"/>
    </location>
</feature>
<keyword evidence="2" id="KW-0732">Signal</keyword>
<protein>
    <submittedName>
        <fullName evidence="4">Protein PFC0760c</fullName>
    </submittedName>
</protein>
<feature type="region of interest" description="Disordered" evidence="1">
    <location>
        <begin position="1594"/>
        <end position="1629"/>
    </location>
</feature>
<feature type="region of interest" description="Disordered" evidence="1">
    <location>
        <begin position="1334"/>
        <end position="1372"/>
    </location>
</feature>
<proteinExistence type="predicted"/>
<feature type="compositionally biased region" description="Basic and acidic residues" evidence="1">
    <location>
        <begin position="919"/>
        <end position="945"/>
    </location>
</feature>
<evidence type="ECO:0000313" key="3">
    <source>
        <dbReference type="Proteomes" id="UP000829999"/>
    </source>
</evidence>
<keyword evidence="3" id="KW-1185">Reference proteome</keyword>
<feature type="region of interest" description="Disordered" evidence="1">
    <location>
        <begin position="132"/>
        <end position="156"/>
    </location>
</feature>
<feature type="region of interest" description="Disordered" evidence="1">
    <location>
        <begin position="919"/>
        <end position="946"/>
    </location>
</feature>
<feature type="region of interest" description="Disordered" evidence="1">
    <location>
        <begin position="2178"/>
        <end position="2237"/>
    </location>
</feature>
<feature type="region of interest" description="Disordered" evidence="1">
    <location>
        <begin position="1510"/>
        <end position="1544"/>
    </location>
</feature>
<feature type="region of interest" description="Disordered" evidence="1">
    <location>
        <begin position="776"/>
        <end position="827"/>
    </location>
</feature>
<feature type="signal peptide" evidence="2">
    <location>
        <begin position="1"/>
        <end position="18"/>
    </location>
</feature>
<feature type="compositionally biased region" description="Basic and acidic residues" evidence="1">
    <location>
        <begin position="1262"/>
        <end position="1280"/>
    </location>
</feature>
<feature type="compositionally biased region" description="Basic and acidic residues" evidence="1">
    <location>
        <begin position="415"/>
        <end position="430"/>
    </location>
</feature>
<dbReference type="RefSeq" id="XP_050551661.1">
    <property type="nucleotide sequence ID" value="XM_050695704.1"/>
</dbReference>
<feature type="compositionally biased region" description="Basic and acidic residues" evidence="1">
    <location>
        <begin position="1525"/>
        <end position="1535"/>
    </location>
</feature>